<gene>
    <name evidence="1" type="ORF">MLAUSG7_0603</name>
</gene>
<name>A0A8D6PUF5_9EURY</name>
<proteinExistence type="predicted"/>
<organism evidence="1 2">
    <name type="scientific">Methanocaldococcus lauensis</name>
    <dbReference type="NCBI Taxonomy" id="2546128"/>
    <lineage>
        <taxon>Archaea</taxon>
        <taxon>Methanobacteriati</taxon>
        <taxon>Methanobacteriota</taxon>
        <taxon>Methanomada group</taxon>
        <taxon>Methanococci</taxon>
        <taxon>Methanococcales</taxon>
        <taxon>Methanocaldococcaceae</taxon>
        <taxon>Methanocaldococcus</taxon>
    </lineage>
</organism>
<keyword evidence="2" id="KW-1185">Reference proteome</keyword>
<evidence type="ECO:0000313" key="2">
    <source>
        <dbReference type="Proteomes" id="UP000679213"/>
    </source>
</evidence>
<dbReference type="RefSeq" id="WP_214400479.1">
    <property type="nucleotide sequence ID" value="NZ_LR792632.1"/>
</dbReference>
<dbReference type="Proteomes" id="UP000679213">
    <property type="component" value="Chromosome I"/>
</dbReference>
<accession>A0A8D6PUF5</accession>
<dbReference type="AlphaFoldDB" id="A0A8D6PUF5"/>
<protein>
    <submittedName>
        <fullName evidence="1">Uncharacterized protein</fullName>
    </submittedName>
</protein>
<sequence>MGFINAIISDASNISYITDVITASGKKVHNINNQFKILGVVFSGFQSENPVVVSVKPDDYDFLNLYVFKGVSGATNLKSPTFNQKIIVETAGTVEAPIYYTIIYELVDRDQL</sequence>
<evidence type="ECO:0000313" key="1">
    <source>
        <dbReference type="EMBL" id="CAB3288218.1"/>
    </source>
</evidence>
<dbReference type="EMBL" id="LR792632">
    <property type="protein sequence ID" value="CAB3288218.1"/>
    <property type="molecule type" value="Genomic_DNA"/>
</dbReference>
<dbReference type="GeneID" id="65883417"/>
<reference evidence="1 2" key="1">
    <citation type="submission" date="2020-04" db="EMBL/GenBank/DDBJ databases">
        <authorList>
            <consortium name="Genoscope - CEA"/>
            <person name="William W."/>
        </authorList>
    </citation>
    <scope>NUCLEOTIDE SEQUENCE [LARGE SCALE GENOMIC DNA]</scope>
    <source>
        <strain evidence="1 2">SG7</strain>
    </source>
</reference>
<dbReference type="KEGG" id="mesg:MLAUSG7_0603"/>